<dbReference type="NCBIfam" id="TIGR01643">
    <property type="entry name" value="YD_repeat_2x"/>
    <property type="match status" value="4"/>
</dbReference>
<gene>
    <name evidence="5" type="ORF">PAESOLCIP111_05552</name>
</gene>
<keyword evidence="3" id="KW-0732">Signal</keyword>
<feature type="signal peptide" evidence="3">
    <location>
        <begin position="1"/>
        <end position="25"/>
    </location>
</feature>
<dbReference type="InterPro" id="IPR031325">
    <property type="entry name" value="RHS_repeat"/>
</dbReference>
<dbReference type="NCBIfam" id="TIGR03696">
    <property type="entry name" value="Rhs_assc_core"/>
    <property type="match status" value="1"/>
</dbReference>
<dbReference type="InterPro" id="IPR056823">
    <property type="entry name" value="TEN-like_YD-shell"/>
</dbReference>
<organism evidence="5 6">
    <name type="scientific">Paenibacillus solanacearum</name>
    <dbReference type="NCBI Taxonomy" id="2048548"/>
    <lineage>
        <taxon>Bacteria</taxon>
        <taxon>Bacillati</taxon>
        <taxon>Bacillota</taxon>
        <taxon>Bacilli</taxon>
        <taxon>Bacillales</taxon>
        <taxon>Paenibacillaceae</taxon>
        <taxon>Paenibacillus</taxon>
    </lineage>
</organism>
<dbReference type="Pfam" id="PF05593">
    <property type="entry name" value="RHS_repeat"/>
    <property type="match status" value="1"/>
</dbReference>
<dbReference type="InterPro" id="IPR022385">
    <property type="entry name" value="Rhs_assc_core"/>
</dbReference>
<reference evidence="5" key="1">
    <citation type="submission" date="2021-06" db="EMBL/GenBank/DDBJ databases">
        <authorList>
            <person name="Criscuolo A."/>
        </authorList>
    </citation>
    <scope>NUCLEOTIDE SEQUENCE</scope>
    <source>
        <strain evidence="5">CIP111600</strain>
    </source>
</reference>
<evidence type="ECO:0000256" key="2">
    <source>
        <dbReference type="SAM" id="MobiDB-lite"/>
    </source>
</evidence>
<evidence type="ECO:0000259" key="4">
    <source>
        <dbReference type="Pfam" id="PF25023"/>
    </source>
</evidence>
<dbReference type="PANTHER" id="PTHR32305:SF15">
    <property type="entry name" value="PROTEIN RHSA-RELATED"/>
    <property type="match status" value="1"/>
</dbReference>
<keyword evidence="6" id="KW-1185">Reference proteome</keyword>
<protein>
    <recommendedName>
        <fullName evidence="4">Teneurin-like YD-shell domain-containing protein</fullName>
    </recommendedName>
</protein>
<dbReference type="PANTHER" id="PTHR32305">
    <property type="match status" value="1"/>
</dbReference>
<feature type="domain" description="Teneurin-like YD-shell" evidence="4">
    <location>
        <begin position="1243"/>
        <end position="1516"/>
    </location>
</feature>
<dbReference type="Pfam" id="PF25023">
    <property type="entry name" value="TEN_YD-shell"/>
    <property type="match status" value="2"/>
</dbReference>
<name>A0A916NLF8_9BACL</name>
<dbReference type="InterPro" id="IPR050708">
    <property type="entry name" value="T6SS_VgrG/RHS"/>
</dbReference>
<comment type="caution">
    <text evidence="5">The sequence shown here is derived from an EMBL/GenBank/DDBJ whole genome shotgun (WGS) entry which is preliminary data.</text>
</comment>
<evidence type="ECO:0000313" key="6">
    <source>
        <dbReference type="Proteomes" id="UP000693672"/>
    </source>
</evidence>
<feature type="domain" description="Teneurin-like YD-shell" evidence="4">
    <location>
        <begin position="1082"/>
        <end position="1215"/>
    </location>
</feature>
<proteinExistence type="predicted"/>
<evidence type="ECO:0000256" key="3">
    <source>
        <dbReference type="SAM" id="SignalP"/>
    </source>
</evidence>
<keyword evidence="1" id="KW-0677">Repeat</keyword>
<feature type="region of interest" description="Disordered" evidence="2">
    <location>
        <begin position="681"/>
        <end position="703"/>
    </location>
</feature>
<feature type="chain" id="PRO_5037157592" description="Teneurin-like YD-shell domain-containing protein" evidence="3">
    <location>
        <begin position="26"/>
        <end position="1733"/>
    </location>
</feature>
<dbReference type="InterPro" id="IPR006530">
    <property type="entry name" value="YD"/>
</dbReference>
<accession>A0A916NLF8</accession>
<feature type="compositionally biased region" description="Polar residues" evidence="2">
    <location>
        <begin position="691"/>
        <end position="703"/>
    </location>
</feature>
<evidence type="ECO:0000256" key="1">
    <source>
        <dbReference type="ARBA" id="ARBA00022737"/>
    </source>
</evidence>
<sequence>MIKKCISLTLAWVLLFSMVTPVAGAADSPNMGDSRGGYDTAVSQAVYSAVAQNVYDRVTDNVYSSVTESVYGTIAGRINELSLMYNIDISVIRLKLLEGYELQDIEWALQLQQQNHKGLQELLDILRPKGLSPIPVGGGARRMSIASDNPYASEIDAAGVKAVNTNPDQAPFQVNSGREQISTLSGELTIKETDLTLPGRSGLSFALTRTYRSNSSGFFKEDTELVHPGTLKFQYNGYTYTQTMDSSGNVVSSPKTEKLETQNFSNATDFNEASDWIIANQGKDITYSNWTGPDANGVYTRTIQGVSSNAQYKILNQDVSSISYFRNKASEKPKEQKWFPIGAGWSWSLPFIDWETEGFSGYVYIGDGSSYKWAVGNRLSKYPFEDLYIGRTSASIVVNGETAGYELNNNVTKRTVYFTQDGRPIQISDAYGNTIQFEYKQVESYGKVLGTIRDAIGNTIDINYTATQVILTSNGKTVVYTKVLQDNIFPDQPWRNKKTDLLVSVQDVMGNTTRYAYLEGDTPSFNLTNNSGIAVPNKHAYVNTVEYPTGARTMYTYESVPIFRYYSENSFTRKYRLTSREDQVSMNGSTVAYNHQDYSYENDMATRPTYRFDTWGNRVIPNDVYFKTIINDGLKTTTVNNVRYYHNRLTDSGVFLDTEEFYYNLGSTVKSGDQQYDTTHTYDLGKDNPNPIETKTQYQDASGTSTPVIVKRTYDNYGNVLTQTDPNDITTRYTYDYGLLKTMTKPVNANLTHYAEYERNAQGSVTQLTVKDNNTTGPLRLKVNYNNYDAFGHPTSITVTDGQSSRTIDKEYNNAAPYRGGFLTKQAVLVTDVEGNRTPITQQFDYYTDTGLLKKLTDGKNYGTTYQYDAFGRVTTATFPDASQVNITYDDVSNMVTSRDETGVTTITKWNPIGLKLSTTIQGSGTIAYEYDNKSRQTAIIDALNHRTQMIYDNFDRPVETIAADGSRSKLAYNDVARTKTATDGENNKSVETYDKLGRVIRSELFNASNVSLTHSTFDYDYIGNAVQAIDGKAQRTKYTYDILGRLTSVEDAKNQKMNYSYNFADKLTQIQYPDLTVVLNQYDELGRLIQKTDQEGAIEKYFYDANNNLVTRIDRKNQTTLNTFNSRNRLTKSVVGSEIVEYDYDNAGRRTLLKDATGSTQYLYNTIGQLATVTFPDGKTMNYTYDLQGNRKQMTDPFHNVTVYDYDQKNRLSHLGPALNDWDAGYSYKNNNLLSSVSLRNGISSNYTYNGTNLAQLTYQRSGITLSPFQYNYTYDNNLNQTSKTENGAYFEFAYDELNRISTSSQFSEQYQYDARGNRSSLQTRNNLLDKNKPNYQYNARNELVHVSDANGANISYTYNGDGLLYERTENGQTTRYYYDGASVIAEGNVANGASSLKTRYVRGNGLVARVDANGTKSYYVHNGHGDVVGLTDGSGSILNQYTYDIWGNPLVAQEQIKQPFRYSGELWDSSTNLQYLRARWYDPSVGRFINQDTYEGDITNPLTLNLYTYVHNNPLRYSDPNGHWATEITANWTINEMKWQWEKAYSANNTDKMKYWAGEANKLRERMRTAGYSESDIMQSDDYSIPEAVVMDIAWASTINWIESDSLGLKLYVDAVQMIIPDPMALGTLKGPGGMKFSFSNLPKNPNELLKNGWKDVTPDGMLKNTTSREYHDEVTGFKVRFDPGKEGANGFEGMDHYHFYNPNSTGKMDYYIDKSGNPVPKGSKPSHIVP</sequence>
<dbReference type="EMBL" id="CAJVAS010000041">
    <property type="protein sequence ID" value="CAG7648207.1"/>
    <property type="molecule type" value="Genomic_DNA"/>
</dbReference>
<dbReference type="RefSeq" id="WP_218095266.1">
    <property type="nucleotide sequence ID" value="NZ_CAJVAS010000041.1"/>
</dbReference>
<dbReference type="Proteomes" id="UP000693672">
    <property type="component" value="Unassembled WGS sequence"/>
</dbReference>
<evidence type="ECO:0000313" key="5">
    <source>
        <dbReference type="EMBL" id="CAG7648207.1"/>
    </source>
</evidence>